<keyword evidence="3" id="KW-0378">Hydrolase</keyword>
<dbReference type="GO" id="GO:0080120">
    <property type="term" value="P:CAAX-box protein maturation"/>
    <property type="evidence" value="ECO:0007669"/>
    <property type="project" value="UniProtKB-ARBA"/>
</dbReference>
<gene>
    <name evidence="3" type="ORF">J2S20_000671</name>
</gene>
<feature type="transmembrane region" description="Helical" evidence="1">
    <location>
        <begin position="147"/>
        <end position="178"/>
    </location>
</feature>
<feature type="transmembrane region" description="Helical" evidence="1">
    <location>
        <begin position="215"/>
        <end position="234"/>
    </location>
</feature>
<feature type="transmembrane region" description="Helical" evidence="1">
    <location>
        <begin position="184"/>
        <end position="203"/>
    </location>
</feature>
<dbReference type="RefSeq" id="WP_170065356.1">
    <property type="nucleotide sequence ID" value="NZ_JAUSTO010000003.1"/>
</dbReference>
<organism evidence="3 4">
    <name type="scientific">Moryella indoligenes</name>
    <dbReference type="NCBI Taxonomy" id="371674"/>
    <lineage>
        <taxon>Bacteria</taxon>
        <taxon>Bacillati</taxon>
        <taxon>Bacillota</taxon>
        <taxon>Clostridia</taxon>
        <taxon>Lachnospirales</taxon>
        <taxon>Lachnospiraceae</taxon>
        <taxon>Moryella</taxon>
    </lineage>
</organism>
<dbReference type="InterPro" id="IPR052710">
    <property type="entry name" value="CAAX_protease"/>
</dbReference>
<dbReference type="Proteomes" id="UP001241537">
    <property type="component" value="Unassembled WGS sequence"/>
</dbReference>
<keyword evidence="3" id="KW-0645">Protease</keyword>
<name>A0AAE4AK93_9FIRM</name>
<dbReference type="GO" id="GO:0004175">
    <property type="term" value="F:endopeptidase activity"/>
    <property type="evidence" value="ECO:0007669"/>
    <property type="project" value="UniProtKB-ARBA"/>
</dbReference>
<evidence type="ECO:0000259" key="2">
    <source>
        <dbReference type="Pfam" id="PF02517"/>
    </source>
</evidence>
<accession>A0AAE4AK93</accession>
<feature type="transmembrane region" description="Helical" evidence="1">
    <location>
        <begin position="29"/>
        <end position="48"/>
    </location>
</feature>
<dbReference type="Pfam" id="PF02517">
    <property type="entry name" value="Rce1-like"/>
    <property type="match status" value="1"/>
</dbReference>
<reference evidence="3" key="1">
    <citation type="submission" date="2023-07" db="EMBL/GenBank/DDBJ databases">
        <title>Genomic Encyclopedia of Type Strains, Phase IV (KMG-IV): sequencing the most valuable type-strain genomes for metagenomic binning, comparative biology and taxonomic classification.</title>
        <authorList>
            <person name="Goeker M."/>
        </authorList>
    </citation>
    <scope>NUCLEOTIDE SEQUENCE</scope>
    <source>
        <strain evidence="3">DSM 19659</strain>
    </source>
</reference>
<keyword evidence="1" id="KW-0812">Transmembrane</keyword>
<dbReference type="EMBL" id="JAUSTO010000003">
    <property type="protein sequence ID" value="MDQ0151989.1"/>
    <property type="molecule type" value="Genomic_DNA"/>
</dbReference>
<protein>
    <submittedName>
        <fullName evidence="3">Membrane protease YdiL (CAAX protease family)</fullName>
    </submittedName>
</protein>
<sequence length="242" mass="26510">MPIIFYMFLELLLAAVVTAAPGGAVKLRLHMMILQEVLCLPFFFWLYLSDGRAGWRPAERSSELLLLSWLILTAGFAGFYLLLNLTISLSRLGSIDAGFQSAAQLFSEGKFAERLLLTALLAPAAEELMFRGLLLRRLSVFCGENRALLFSALAFGLFHGNLTQGIAAALLALILGWIYLKTDALLLTICMHGTGNMLILLLVQTERGQKLAASPGLWAVALGFFLLAVCYLRRRAAARISA</sequence>
<dbReference type="GO" id="GO:0006508">
    <property type="term" value="P:proteolysis"/>
    <property type="evidence" value="ECO:0007669"/>
    <property type="project" value="UniProtKB-KW"/>
</dbReference>
<dbReference type="PANTHER" id="PTHR36435:SF1">
    <property type="entry name" value="CAAX AMINO TERMINAL PROTEASE FAMILY PROTEIN"/>
    <property type="match status" value="1"/>
</dbReference>
<keyword evidence="4" id="KW-1185">Reference proteome</keyword>
<dbReference type="AlphaFoldDB" id="A0AAE4AK93"/>
<feature type="transmembrane region" description="Helical" evidence="1">
    <location>
        <begin position="64"/>
        <end position="83"/>
    </location>
</feature>
<dbReference type="PANTHER" id="PTHR36435">
    <property type="entry name" value="SLR1288 PROTEIN"/>
    <property type="match status" value="1"/>
</dbReference>
<feature type="domain" description="CAAX prenyl protease 2/Lysostaphin resistance protein A-like" evidence="2">
    <location>
        <begin position="115"/>
        <end position="197"/>
    </location>
</feature>
<evidence type="ECO:0000313" key="4">
    <source>
        <dbReference type="Proteomes" id="UP001241537"/>
    </source>
</evidence>
<dbReference type="InterPro" id="IPR003675">
    <property type="entry name" value="Rce1/LyrA-like_dom"/>
</dbReference>
<comment type="caution">
    <text evidence="3">The sequence shown here is derived from an EMBL/GenBank/DDBJ whole genome shotgun (WGS) entry which is preliminary data.</text>
</comment>
<evidence type="ECO:0000256" key="1">
    <source>
        <dbReference type="SAM" id="Phobius"/>
    </source>
</evidence>
<proteinExistence type="predicted"/>
<keyword evidence="1" id="KW-1133">Transmembrane helix</keyword>
<keyword evidence="1" id="KW-0472">Membrane</keyword>
<evidence type="ECO:0000313" key="3">
    <source>
        <dbReference type="EMBL" id="MDQ0151989.1"/>
    </source>
</evidence>